<keyword evidence="2" id="KW-0067">ATP-binding</keyword>
<dbReference type="PROSITE" id="PS50082">
    <property type="entry name" value="WD_REPEATS_2"/>
    <property type="match status" value="1"/>
</dbReference>
<dbReference type="OrthoDB" id="10261027at2759"/>
<dbReference type="Gene3D" id="2.130.10.10">
    <property type="entry name" value="YVTN repeat-like/Quinoprotein amine dehydrogenase"/>
    <property type="match status" value="2"/>
</dbReference>
<dbReference type="STRING" id="181874.A0A409YYU6"/>
<feature type="domain" description="Protein kinase" evidence="5">
    <location>
        <begin position="641"/>
        <end position="899"/>
    </location>
</feature>
<dbReference type="SUPFAM" id="SSF50978">
    <property type="entry name" value="WD40 repeat-like"/>
    <property type="match status" value="1"/>
</dbReference>
<keyword evidence="7" id="KW-1185">Reference proteome</keyword>
<dbReference type="InterPro" id="IPR001245">
    <property type="entry name" value="Ser-Thr/Tyr_kinase_cat_dom"/>
</dbReference>
<dbReference type="InterPro" id="IPR051681">
    <property type="entry name" value="Ser/Thr_Kinases-Pseudokinases"/>
</dbReference>
<evidence type="ECO:0000313" key="7">
    <source>
        <dbReference type="Proteomes" id="UP000284842"/>
    </source>
</evidence>
<evidence type="ECO:0000313" key="6">
    <source>
        <dbReference type="EMBL" id="PPR08181.1"/>
    </source>
</evidence>
<reference evidence="6 7" key="1">
    <citation type="journal article" date="2018" name="Evol. Lett.">
        <title>Horizontal gene cluster transfer increased hallucinogenic mushroom diversity.</title>
        <authorList>
            <person name="Reynolds H.T."/>
            <person name="Vijayakumar V."/>
            <person name="Gluck-Thaler E."/>
            <person name="Korotkin H.B."/>
            <person name="Matheny P.B."/>
            <person name="Slot J.C."/>
        </authorList>
    </citation>
    <scope>NUCLEOTIDE SEQUENCE [LARGE SCALE GENOMIC DNA]</scope>
    <source>
        <strain evidence="6 7">2629</strain>
    </source>
</reference>
<feature type="compositionally biased region" description="Low complexity" evidence="4">
    <location>
        <begin position="1035"/>
        <end position="1044"/>
    </location>
</feature>
<comment type="caution">
    <text evidence="6">The sequence shown here is derived from an EMBL/GenBank/DDBJ whole genome shotgun (WGS) entry which is preliminary data.</text>
</comment>
<dbReference type="Gene3D" id="1.10.510.10">
    <property type="entry name" value="Transferase(Phosphotransferase) domain 1"/>
    <property type="match status" value="1"/>
</dbReference>
<keyword evidence="3" id="KW-0853">WD repeat</keyword>
<dbReference type="SMART" id="SM00320">
    <property type="entry name" value="WD40"/>
    <property type="match status" value="3"/>
</dbReference>
<evidence type="ECO:0000256" key="3">
    <source>
        <dbReference type="PROSITE-ProRule" id="PRU00221"/>
    </source>
</evidence>
<evidence type="ECO:0000259" key="5">
    <source>
        <dbReference type="PROSITE" id="PS50011"/>
    </source>
</evidence>
<dbReference type="EMBL" id="NHTK01000087">
    <property type="protein sequence ID" value="PPR08181.1"/>
    <property type="molecule type" value="Genomic_DNA"/>
</dbReference>
<feature type="compositionally biased region" description="Polar residues" evidence="4">
    <location>
        <begin position="996"/>
        <end position="1010"/>
    </location>
</feature>
<dbReference type="GO" id="GO:0007166">
    <property type="term" value="P:cell surface receptor signaling pathway"/>
    <property type="evidence" value="ECO:0007669"/>
    <property type="project" value="InterPro"/>
</dbReference>
<dbReference type="InterPro" id="IPR001680">
    <property type="entry name" value="WD40_rpt"/>
</dbReference>
<dbReference type="SUPFAM" id="SSF56112">
    <property type="entry name" value="Protein kinase-like (PK-like)"/>
    <property type="match status" value="1"/>
</dbReference>
<keyword evidence="1" id="KW-0547">Nucleotide-binding</keyword>
<name>A0A409YYU6_9AGAR</name>
<dbReference type="InterPro" id="IPR015943">
    <property type="entry name" value="WD40/YVTN_repeat-like_dom_sf"/>
</dbReference>
<dbReference type="InterPro" id="IPR000719">
    <property type="entry name" value="Prot_kinase_dom"/>
</dbReference>
<organism evidence="6 7">
    <name type="scientific">Panaeolus cyanescens</name>
    <dbReference type="NCBI Taxonomy" id="181874"/>
    <lineage>
        <taxon>Eukaryota</taxon>
        <taxon>Fungi</taxon>
        <taxon>Dikarya</taxon>
        <taxon>Basidiomycota</taxon>
        <taxon>Agaricomycotina</taxon>
        <taxon>Agaricomycetes</taxon>
        <taxon>Agaricomycetidae</taxon>
        <taxon>Agaricales</taxon>
        <taxon>Agaricineae</taxon>
        <taxon>Galeropsidaceae</taxon>
        <taxon>Panaeolus</taxon>
    </lineage>
</organism>
<feature type="repeat" description="WD" evidence="3">
    <location>
        <begin position="1282"/>
        <end position="1310"/>
    </location>
</feature>
<dbReference type="PROSITE" id="PS50011">
    <property type="entry name" value="PROTEIN_KINASE_DOM"/>
    <property type="match status" value="1"/>
</dbReference>
<dbReference type="InterPro" id="IPR059179">
    <property type="entry name" value="MLKL-like_MCAfunc"/>
</dbReference>
<dbReference type="InterPro" id="IPR011009">
    <property type="entry name" value="Kinase-like_dom_sf"/>
</dbReference>
<dbReference type="InterPro" id="IPR036537">
    <property type="entry name" value="Adaptor_Cbl_N_dom_sf"/>
</dbReference>
<dbReference type="InterPro" id="IPR008271">
    <property type="entry name" value="Ser/Thr_kinase_AS"/>
</dbReference>
<dbReference type="GO" id="GO:0004674">
    <property type="term" value="F:protein serine/threonine kinase activity"/>
    <property type="evidence" value="ECO:0007669"/>
    <property type="project" value="TreeGrafter"/>
</dbReference>
<feature type="compositionally biased region" description="Polar residues" evidence="4">
    <location>
        <begin position="932"/>
        <end position="946"/>
    </location>
</feature>
<dbReference type="PANTHER" id="PTHR44329">
    <property type="entry name" value="SERINE/THREONINE-PROTEIN KINASE TNNI3K-RELATED"/>
    <property type="match status" value="1"/>
</dbReference>
<dbReference type="InterPro" id="IPR036322">
    <property type="entry name" value="WD40_repeat_dom_sf"/>
</dbReference>
<accession>A0A409YYU6</accession>
<dbReference type="Proteomes" id="UP000284842">
    <property type="component" value="Unassembled WGS sequence"/>
</dbReference>
<dbReference type="SMART" id="SM00220">
    <property type="entry name" value="S_TKc"/>
    <property type="match status" value="1"/>
</dbReference>
<dbReference type="PANTHER" id="PTHR44329:SF298">
    <property type="entry name" value="MIXED LINEAGE KINASE DOMAIN-LIKE PROTEIN"/>
    <property type="match status" value="1"/>
</dbReference>
<dbReference type="GO" id="GO:0005524">
    <property type="term" value="F:ATP binding"/>
    <property type="evidence" value="ECO:0007669"/>
    <property type="project" value="UniProtKB-KW"/>
</dbReference>
<dbReference type="Gene3D" id="1.20.930.20">
    <property type="entry name" value="Adaptor protein Cbl, N-terminal domain"/>
    <property type="match status" value="1"/>
</dbReference>
<protein>
    <recommendedName>
        <fullName evidence="5">Protein kinase domain-containing protein</fullName>
    </recommendedName>
</protein>
<dbReference type="Pfam" id="PF07714">
    <property type="entry name" value="PK_Tyr_Ser-Thr"/>
    <property type="match status" value="1"/>
</dbReference>
<dbReference type="InParanoid" id="A0A409YYU6"/>
<feature type="region of interest" description="Disordered" evidence="4">
    <location>
        <begin position="932"/>
        <end position="1044"/>
    </location>
</feature>
<evidence type="ECO:0000256" key="2">
    <source>
        <dbReference type="ARBA" id="ARBA00022840"/>
    </source>
</evidence>
<dbReference type="CDD" id="cd21037">
    <property type="entry name" value="MLKL_NTD"/>
    <property type="match status" value="1"/>
</dbReference>
<evidence type="ECO:0000256" key="4">
    <source>
        <dbReference type="SAM" id="MobiDB-lite"/>
    </source>
</evidence>
<evidence type="ECO:0000256" key="1">
    <source>
        <dbReference type="ARBA" id="ARBA00022741"/>
    </source>
</evidence>
<proteinExistence type="predicted"/>
<sequence>MPRLIPVPPMSPPTALKQYMQEDSMDWEESAPSQSVFHKVPFEILSEILKLSMPRLPDIEDMLDMGDPLIRRKTYRDLMTAPVSLSAVSRFWRDTALNTPQLWTFFGYHIYSQSYRERRAITRTDYQHYVTEWLERRSRVFPLTIFASCDMHSTDSSLYHRLEADEIFTLSELMSTSERWQSVYFQFPSTPFHSLPGWDSAYLPHCRYWFTAPDFSNASTLHLKIWKPTEFVSLLKDAPRLEHLSVELVVAIDDVTFRGIDDAETAHELVELVKTPFRHLYLGSISIAYHVERVPQAEALLACITTPKLRKLSIPINGMRSGVHAISLLQRSRCELEELVFVRAERDFGVRYNVMLLDKLLLEARDVKKITVKQWKDPSGMVPVEWNDLAYQILGRSAHCPTFNFSLQKSHKELPMDILDLCTGLAPVPGLGPAFKIFSSIVSSVQDAQGLKEQLKVLSNSIAAILRALDRQYKEGKLTEDSTKQEIADLNKLMKEIAAFADKQRSHNFLTLMFISELSLSTIDSYRSRLNAQVQAFQIASLVSIQHWQAKTEKARIADRASLHAHLDEIESNQKLLVKALSNQKSSDLALMTTLQRRLTQKSSNADPKELEFYSHSLRYLETKSGERVDIQPWTISPFDVEIGTQMGSGGFGRVCKGTWNQMNVAVKLMKTSENVTPDVGTIRREVGIWSKLHHPHILQFLGANILDNTPFIVMPLIENGNIRTYIQKHPNCDRLKFSYHISLGLVYLHSKKVLHGDLKGVNVLVDDGERALLCDFGLSRIKADVNSRSSVQPTGPGGSFHWMAPELFQGGRPKEPCDVYSFGMTMYEIYTDETPLGHLSPSQLQDTVLKYNTRPDKPDVEDAPTMTEDIWRLVTECWASQPVFRPTAPIVCDRLKTLYDIQIGHNTPPTQDTQTQTQANSHVATSQIVEAAQSGTSQPAANKETTILEAPNVRSPPATTSDKEGWRQRLFGHKSNGSSVTLPPYHNQEPVPPNYGTQPTSTRKPSVVNQPPVHVARAGQIRPTISSPPPSPSTGPSSTGQRSFRSRFIKDTMEKPPKRFLVLENPANAICIAQSPDGKDVIVGMNNGYFESWDGNEGFSLFPISEDICRPEIGGIITSMSYIKGANSKDARDSSVYLVGSSTGVVAHHPSMGGFTTRLQGNQDPIICLTENGREIIVLTKAHELHTWSLRPTYNRHNSKKVSTISLEKLVSWGCTCGAFSPDALKVYTGTSDGVLIISDVRTGKVLRRQLAFSTDTTWGASRSGSAGAPTFPSCRHLIASPDGKKVAVSYSSGEVRVWDVKSGEYVIINDGRPDMQLHHSHPFPVAYSPDGSKLAFPDLSVEVANKDKVIEVRDSGSGKQVAVVTLKGCPPAHIQTIDFAVKGKRLILTFKDRKEVFIFVWE</sequence>
<gene>
    <name evidence="6" type="ORF">CVT24_001531</name>
</gene>
<dbReference type="PROSITE" id="PS00108">
    <property type="entry name" value="PROTEIN_KINASE_ST"/>
    <property type="match status" value="1"/>
</dbReference>